<dbReference type="SMART" id="SM00584">
    <property type="entry name" value="TLDc"/>
    <property type="match status" value="1"/>
</dbReference>
<dbReference type="InterPro" id="IPR006571">
    <property type="entry name" value="TLDc_dom"/>
</dbReference>
<dbReference type="SUPFAM" id="SSF54695">
    <property type="entry name" value="POZ domain"/>
    <property type="match status" value="1"/>
</dbReference>
<dbReference type="PANTHER" id="PTHR24410">
    <property type="entry name" value="HL07962P-RELATED"/>
    <property type="match status" value="1"/>
</dbReference>
<proteinExistence type="predicted"/>
<dbReference type="InterPro" id="IPR011333">
    <property type="entry name" value="SKP1/BTB/POZ_sf"/>
</dbReference>
<organism evidence="3 4">
    <name type="scientific">Rhizophagus irregularis (strain DAOM 181602 / DAOM 197198 / MUCL 43194)</name>
    <name type="common">Arbuscular mycorrhizal fungus</name>
    <name type="synonym">Glomus intraradices</name>
    <dbReference type="NCBI Taxonomy" id="747089"/>
    <lineage>
        <taxon>Eukaryota</taxon>
        <taxon>Fungi</taxon>
        <taxon>Fungi incertae sedis</taxon>
        <taxon>Mucoromycota</taxon>
        <taxon>Glomeromycotina</taxon>
        <taxon>Glomeromycetes</taxon>
        <taxon>Glomerales</taxon>
        <taxon>Glomeraceae</taxon>
        <taxon>Rhizophagus</taxon>
    </lineage>
</organism>
<dbReference type="Proteomes" id="UP000018888">
    <property type="component" value="Unassembled WGS sequence"/>
</dbReference>
<sequence>MEYLQELSNDFGRLIDDKDESNVIIKVGEEINMKEFKAHTLILRSRSSYFRTALSSNWAKKENDIYIFKKPNISPDVFEIILRFIYSGKVSLENNHGSKAIELLIASDELEFFNLCKHVQKVLIEKESEWLLQNLLPILKILSNHQTFTILFDYLLKIICSNPQLIFGNHNKFLELDENIMIQLLKRDDLEMEEIDIWNYLIKWGIYKTNHLKEENLTNWIKQDFKDLEKVLHNCIPLIRFFQISSTELYDKVRKPYKKILPKELNEDIIKYFMKPGSKPTFPKGIFSNRIKIINSNIIKSTHAALISSWVDNKEKNYDFNKIPHEFQLLLRGSKDGFDSSIFHTNCDYKIGTVVLIKLKESQEILGGYNPCSWQRSYLDDPWTNRPSLDYQNTTKSFIFSFNVKDDIGNFKLSRINYPSNAIYCSNSNGPCFGCGDLWMTGNFGSSKKTSYKESITESSNFFADEYEVFQLIRKGIN</sequence>
<dbReference type="AlphaFoldDB" id="A0A2P4PZL4"/>
<dbReference type="InterPro" id="IPR051481">
    <property type="entry name" value="BTB-POZ/Galectin-3-binding"/>
</dbReference>
<dbReference type="SMART" id="SM00225">
    <property type="entry name" value="BTB"/>
    <property type="match status" value="1"/>
</dbReference>
<comment type="caution">
    <text evidence="3">The sequence shown here is derived from an EMBL/GenBank/DDBJ whole genome shotgun (WGS) entry which is preliminary data.</text>
</comment>
<reference evidence="3 4" key="1">
    <citation type="journal article" date="2013" name="Proc. Natl. Acad. Sci. U.S.A.">
        <title>Genome of an arbuscular mycorrhizal fungus provides insight into the oldest plant symbiosis.</title>
        <authorList>
            <person name="Tisserant E."/>
            <person name="Malbreil M."/>
            <person name="Kuo A."/>
            <person name="Kohler A."/>
            <person name="Symeonidi A."/>
            <person name="Balestrini R."/>
            <person name="Charron P."/>
            <person name="Duensing N."/>
            <person name="Frei Dit Frey N."/>
            <person name="Gianinazzi-Pearson V."/>
            <person name="Gilbert L.B."/>
            <person name="Handa Y."/>
            <person name="Herr J.R."/>
            <person name="Hijri M."/>
            <person name="Koul R."/>
            <person name="Kawaguchi M."/>
            <person name="Krajinski F."/>
            <person name="Lammers P.J."/>
            <person name="Masclaux F.G."/>
            <person name="Murat C."/>
            <person name="Morin E."/>
            <person name="Ndikumana S."/>
            <person name="Pagni M."/>
            <person name="Petitpierre D."/>
            <person name="Requena N."/>
            <person name="Rosikiewicz P."/>
            <person name="Riley R."/>
            <person name="Saito K."/>
            <person name="San Clemente H."/>
            <person name="Shapiro H."/>
            <person name="van Tuinen D."/>
            <person name="Becard G."/>
            <person name="Bonfante P."/>
            <person name="Paszkowski U."/>
            <person name="Shachar-Hill Y.Y."/>
            <person name="Tuskan G.A."/>
            <person name="Young P.W."/>
            <person name="Sanders I.R."/>
            <person name="Henrissat B."/>
            <person name="Rensing S.A."/>
            <person name="Grigoriev I.V."/>
            <person name="Corradi N."/>
            <person name="Roux C."/>
            <person name="Martin F."/>
        </authorList>
    </citation>
    <scope>NUCLEOTIDE SEQUENCE [LARGE SCALE GENOMIC DNA]</scope>
    <source>
        <strain evidence="3 4">DAOM 197198</strain>
    </source>
</reference>
<dbReference type="Gene3D" id="3.30.710.10">
    <property type="entry name" value="Potassium Channel Kv1.1, Chain A"/>
    <property type="match status" value="1"/>
</dbReference>
<evidence type="ECO:0000313" key="3">
    <source>
        <dbReference type="EMBL" id="POG70823.1"/>
    </source>
</evidence>
<gene>
    <name evidence="3" type="ORF">GLOIN_2v1478885</name>
</gene>
<evidence type="ECO:0000313" key="4">
    <source>
        <dbReference type="Proteomes" id="UP000018888"/>
    </source>
</evidence>
<dbReference type="Gene3D" id="1.25.40.420">
    <property type="match status" value="1"/>
</dbReference>
<dbReference type="Pfam" id="PF00651">
    <property type="entry name" value="BTB"/>
    <property type="match status" value="1"/>
</dbReference>
<dbReference type="Pfam" id="PF07534">
    <property type="entry name" value="TLD"/>
    <property type="match status" value="1"/>
</dbReference>
<dbReference type="EMBL" id="AUPC02000115">
    <property type="protein sequence ID" value="POG70823.1"/>
    <property type="molecule type" value="Genomic_DNA"/>
</dbReference>
<name>A0A2P4PZL4_RHIID</name>
<accession>A0A2P4PZL4</accession>
<evidence type="ECO:0008006" key="5">
    <source>
        <dbReference type="Google" id="ProtNLM"/>
    </source>
</evidence>
<feature type="domain" description="TLDc" evidence="2">
    <location>
        <begin position="297"/>
        <end position="473"/>
    </location>
</feature>
<evidence type="ECO:0000259" key="1">
    <source>
        <dbReference type="PROSITE" id="PS50097"/>
    </source>
</evidence>
<feature type="domain" description="BTB" evidence="1">
    <location>
        <begin position="21"/>
        <end position="94"/>
    </location>
</feature>
<protein>
    <recommendedName>
        <fullName evidence="5">Serine-enriched protein</fullName>
    </recommendedName>
</protein>
<dbReference type="InterPro" id="IPR000210">
    <property type="entry name" value="BTB/POZ_dom"/>
</dbReference>
<reference evidence="3 4" key="2">
    <citation type="journal article" date="2018" name="New Phytol.">
        <title>High intraspecific genome diversity in the model arbuscular mycorrhizal symbiont Rhizophagus irregularis.</title>
        <authorList>
            <person name="Chen E.C.H."/>
            <person name="Morin E."/>
            <person name="Beaudet D."/>
            <person name="Noel J."/>
            <person name="Yildirir G."/>
            <person name="Ndikumana S."/>
            <person name="Charron P."/>
            <person name="St-Onge C."/>
            <person name="Giorgi J."/>
            <person name="Kruger M."/>
            <person name="Marton T."/>
            <person name="Ropars J."/>
            <person name="Grigoriev I.V."/>
            <person name="Hainaut M."/>
            <person name="Henrissat B."/>
            <person name="Roux C."/>
            <person name="Martin F."/>
            <person name="Corradi N."/>
        </authorList>
    </citation>
    <scope>NUCLEOTIDE SEQUENCE [LARGE SCALE GENOMIC DNA]</scope>
    <source>
        <strain evidence="3 4">DAOM 197198</strain>
    </source>
</reference>
<evidence type="ECO:0000259" key="2">
    <source>
        <dbReference type="PROSITE" id="PS51886"/>
    </source>
</evidence>
<dbReference type="PANTHER" id="PTHR24410:SF23">
    <property type="entry name" value="BTB DOMAIN-CONTAINING PROTEIN-RELATED"/>
    <property type="match status" value="1"/>
</dbReference>
<dbReference type="VEuPathDB" id="FungiDB:RhiirFUN_009770"/>
<dbReference type="CDD" id="cd18186">
    <property type="entry name" value="BTB_POZ_ZBTB_KLHL-like"/>
    <property type="match status" value="1"/>
</dbReference>
<keyword evidence="4" id="KW-1185">Reference proteome</keyword>
<dbReference type="PROSITE" id="PS50097">
    <property type="entry name" value="BTB"/>
    <property type="match status" value="1"/>
</dbReference>
<dbReference type="PROSITE" id="PS51886">
    <property type="entry name" value="TLDC"/>
    <property type="match status" value="1"/>
</dbReference>